<evidence type="ECO:0000256" key="15">
    <source>
        <dbReference type="ARBA" id="ARBA00022902"/>
    </source>
</evidence>
<evidence type="ECO:0000256" key="13">
    <source>
        <dbReference type="ARBA" id="ARBA00022782"/>
    </source>
</evidence>
<evidence type="ECO:0000313" key="33">
    <source>
        <dbReference type="Ensembl" id="ENSXMAP00000021309.1"/>
    </source>
</evidence>
<evidence type="ECO:0000256" key="11">
    <source>
        <dbReference type="ARBA" id="ARBA00022741"/>
    </source>
</evidence>
<dbReference type="SUPFAM" id="SSF52058">
    <property type="entry name" value="L domain-like"/>
    <property type="match status" value="1"/>
</dbReference>
<dbReference type="InterPro" id="IPR000719">
    <property type="entry name" value="Prot_kinase_dom"/>
</dbReference>
<dbReference type="PROSITE" id="PS50011">
    <property type="entry name" value="PROTEIN_KINASE_DOM"/>
    <property type="match status" value="1"/>
</dbReference>
<dbReference type="SUPFAM" id="SSF48726">
    <property type="entry name" value="Immunoglobulin"/>
    <property type="match status" value="2"/>
</dbReference>
<keyword evidence="34" id="KW-1185">Reference proteome</keyword>
<name>A0A3B5PTH3_XIPMA</name>
<dbReference type="EC" id="2.7.10.1" evidence="28"/>
<evidence type="ECO:0000256" key="19">
    <source>
        <dbReference type="ARBA" id="ARBA00023157"/>
    </source>
</evidence>
<evidence type="ECO:0000256" key="12">
    <source>
        <dbReference type="ARBA" id="ARBA00022777"/>
    </source>
</evidence>
<evidence type="ECO:0000259" key="31">
    <source>
        <dbReference type="PROSITE" id="PS50011"/>
    </source>
</evidence>
<dbReference type="Proteomes" id="UP000002852">
    <property type="component" value="Unassembled WGS sequence"/>
</dbReference>
<evidence type="ECO:0000256" key="30">
    <source>
        <dbReference type="SAM" id="SignalP"/>
    </source>
</evidence>
<dbReference type="InterPro" id="IPR032675">
    <property type="entry name" value="LRR_dom_sf"/>
</dbReference>
<reference evidence="33" key="3">
    <citation type="submission" date="2025-08" db="UniProtKB">
        <authorList>
            <consortium name="Ensembl"/>
        </authorList>
    </citation>
    <scope>IDENTIFICATION</scope>
    <source>
        <strain evidence="33">JP 163 A</strain>
    </source>
</reference>
<dbReference type="OMA" id="LSWHVFE"/>
<keyword evidence="20 28" id="KW-0675">Receptor</keyword>
<feature type="binding site" evidence="25 27">
    <location>
        <position position="575"/>
    </location>
    <ligand>
        <name>ATP</name>
        <dbReference type="ChEBI" id="CHEBI:30616"/>
    </ligand>
</feature>
<dbReference type="GO" id="GO:0010976">
    <property type="term" value="P:positive regulation of neuron projection development"/>
    <property type="evidence" value="ECO:0007669"/>
    <property type="project" value="TreeGrafter"/>
</dbReference>
<evidence type="ECO:0000256" key="29">
    <source>
        <dbReference type="SAM" id="Phobius"/>
    </source>
</evidence>
<keyword evidence="6" id="KW-0433">Leucine-rich repeat</keyword>
<feature type="binding site" evidence="25">
    <location>
        <begin position="547"/>
        <end position="555"/>
    </location>
    <ligand>
        <name>ATP</name>
        <dbReference type="ChEBI" id="CHEBI:30616"/>
    </ligand>
</feature>
<dbReference type="PANTHER" id="PTHR24416">
    <property type="entry name" value="TYROSINE-PROTEIN KINASE RECEPTOR"/>
    <property type="match status" value="1"/>
</dbReference>
<keyword evidence="9 30" id="KW-0732">Signal</keyword>
<keyword evidence="21" id="KW-0325">Glycoprotein</keyword>
<dbReference type="Gene3D" id="2.60.40.10">
    <property type="entry name" value="Immunoglobulins"/>
    <property type="match status" value="2"/>
</dbReference>
<dbReference type="FunFam" id="2.60.40.10:FF:002811">
    <property type="entry name" value="Tyrosine-protein kinase receptor"/>
    <property type="match status" value="1"/>
</dbReference>
<evidence type="ECO:0000256" key="1">
    <source>
        <dbReference type="ARBA" id="ARBA00004251"/>
    </source>
</evidence>
<dbReference type="GO" id="GO:0007169">
    <property type="term" value="P:cell surface receptor protein tyrosine kinase signaling pathway"/>
    <property type="evidence" value="ECO:0007669"/>
    <property type="project" value="InterPro"/>
</dbReference>
<evidence type="ECO:0000256" key="17">
    <source>
        <dbReference type="ARBA" id="ARBA00023136"/>
    </source>
</evidence>
<evidence type="ECO:0000256" key="26">
    <source>
        <dbReference type="PIRSR" id="PIRSR620777-52"/>
    </source>
</evidence>
<evidence type="ECO:0000256" key="16">
    <source>
        <dbReference type="ARBA" id="ARBA00022989"/>
    </source>
</evidence>
<evidence type="ECO:0000256" key="6">
    <source>
        <dbReference type="ARBA" id="ARBA00022614"/>
    </source>
</evidence>
<dbReference type="PRINTS" id="PR01939">
    <property type="entry name" value="NTKRECEPTOR"/>
</dbReference>
<dbReference type="InterPro" id="IPR020635">
    <property type="entry name" value="Tyr_kinase_cat_dom"/>
</dbReference>
<dbReference type="PROSITE" id="PS00107">
    <property type="entry name" value="PROTEIN_KINASE_ATP"/>
    <property type="match status" value="1"/>
</dbReference>
<dbReference type="GO" id="GO:0004714">
    <property type="term" value="F:transmembrane receptor protein tyrosine kinase activity"/>
    <property type="evidence" value="ECO:0007669"/>
    <property type="project" value="UniProtKB-EC"/>
</dbReference>
<evidence type="ECO:0000256" key="5">
    <source>
        <dbReference type="ARBA" id="ARBA00022553"/>
    </source>
</evidence>
<dbReference type="KEGG" id="xma:102229432"/>
<dbReference type="InParanoid" id="A0A3B5PTH3"/>
<evidence type="ECO:0000256" key="7">
    <source>
        <dbReference type="ARBA" id="ARBA00022679"/>
    </source>
</evidence>
<evidence type="ECO:0000256" key="21">
    <source>
        <dbReference type="ARBA" id="ARBA00023180"/>
    </source>
</evidence>
<dbReference type="GO" id="GO:0007399">
    <property type="term" value="P:nervous system development"/>
    <property type="evidence" value="ECO:0007669"/>
    <property type="project" value="UniProtKB-KW"/>
</dbReference>
<reference evidence="33" key="4">
    <citation type="submission" date="2025-09" db="UniProtKB">
        <authorList>
            <consortium name="Ensembl"/>
        </authorList>
    </citation>
    <scope>IDENTIFICATION</scope>
    <source>
        <strain evidence="33">JP 163 A</strain>
    </source>
</reference>
<dbReference type="InterPro" id="IPR003599">
    <property type="entry name" value="Ig_sub"/>
</dbReference>
<keyword evidence="14 25" id="KW-0067">ATP-binding</keyword>
<keyword evidence="15" id="KW-0524">Neurogenesis</keyword>
<comment type="catalytic activity">
    <reaction evidence="23 28">
        <text>L-tyrosyl-[protein] + ATP = O-phospho-L-tyrosyl-[protein] + ADP + H(+)</text>
        <dbReference type="Rhea" id="RHEA:10596"/>
        <dbReference type="Rhea" id="RHEA-COMP:10136"/>
        <dbReference type="Rhea" id="RHEA-COMP:20101"/>
        <dbReference type="ChEBI" id="CHEBI:15378"/>
        <dbReference type="ChEBI" id="CHEBI:30616"/>
        <dbReference type="ChEBI" id="CHEBI:46858"/>
        <dbReference type="ChEBI" id="CHEBI:61978"/>
        <dbReference type="ChEBI" id="CHEBI:456216"/>
        <dbReference type="EC" id="2.7.10.1"/>
    </reaction>
</comment>
<evidence type="ECO:0000256" key="25">
    <source>
        <dbReference type="PIRSR" id="PIRSR620777-51"/>
    </source>
</evidence>
<dbReference type="RefSeq" id="XP_014328418.1">
    <property type="nucleotide sequence ID" value="XM_014472932.1"/>
</dbReference>
<dbReference type="Gene3D" id="3.80.10.10">
    <property type="entry name" value="Ribonuclease Inhibitor"/>
    <property type="match status" value="1"/>
</dbReference>
<dbReference type="GO" id="GO:0005524">
    <property type="term" value="F:ATP binding"/>
    <property type="evidence" value="ECO:0007669"/>
    <property type="project" value="UniProtKB-UniRule"/>
</dbReference>
<evidence type="ECO:0000256" key="2">
    <source>
        <dbReference type="ARBA" id="ARBA00004530"/>
    </source>
</evidence>
<keyword evidence="16 29" id="KW-1133">Transmembrane helix</keyword>
<dbReference type="InterPro" id="IPR036179">
    <property type="entry name" value="Ig-like_dom_sf"/>
</dbReference>
<proteinExistence type="inferred from homology"/>
<dbReference type="GO" id="GO:0043235">
    <property type="term" value="C:receptor complex"/>
    <property type="evidence" value="ECO:0007669"/>
    <property type="project" value="TreeGrafter"/>
</dbReference>
<keyword evidence="5 28" id="KW-0597">Phosphoprotein</keyword>
<evidence type="ECO:0000256" key="3">
    <source>
        <dbReference type="ARBA" id="ARBA00022473"/>
    </source>
</evidence>
<dbReference type="InterPro" id="IPR020777">
    <property type="entry name" value="NTRK"/>
</dbReference>
<dbReference type="InterPro" id="IPR013098">
    <property type="entry name" value="Ig_I-set"/>
</dbReference>
<evidence type="ECO:0000256" key="20">
    <source>
        <dbReference type="ARBA" id="ARBA00023170"/>
    </source>
</evidence>
<dbReference type="GO" id="GO:1990090">
    <property type="term" value="P:cellular response to nerve growth factor stimulus"/>
    <property type="evidence" value="ECO:0007669"/>
    <property type="project" value="TreeGrafter"/>
</dbReference>
<evidence type="ECO:0000256" key="4">
    <source>
        <dbReference type="ARBA" id="ARBA00022475"/>
    </source>
</evidence>
<dbReference type="InterPro" id="IPR011009">
    <property type="entry name" value="Kinase-like_dom_sf"/>
</dbReference>
<comment type="subcellular location">
    <subcellularLocation>
        <location evidence="1">Cell membrane</location>
        <topology evidence="1">Single-pass type I membrane protein</topology>
    </subcellularLocation>
    <subcellularLocation>
        <location evidence="2">Endosome membrane</location>
        <topology evidence="2">Single-pass type I membrane protein</topology>
    </subcellularLocation>
</comment>
<reference evidence="34" key="2">
    <citation type="journal article" date="2013" name="Nat. Genet.">
        <title>The genome of the platyfish, Xiphophorus maculatus, provides insights into evolutionary adaptation and several complex traits.</title>
        <authorList>
            <person name="Schartl M."/>
            <person name="Walter R.B."/>
            <person name="Shen Y."/>
            <person name="Garcia T."/>
            <person name="Catchen J."/>
            <person name="Amores A."/>
            <person name="Braasch I."/>
            <person name="Chalopin D."/>
            <person name="Volff J.N."/>
            <person name="Lesch K.P."/>
            <person name="Bisazza A."/>
            <person name="Minx P."/>
            <person name="Hillier L."/>
            <person name="Wilson R.K."/>
            <person name="Fuerstenberg S."/>
            <person name="Boore J."/>
            <person name="Searle S."/>
            <person name="Postlethwait J.H."/>
            <person name="Warren W.C."/>
        </authorList>
    </citation>
    <scope>NUCLEOTIDE SEQUENCE [LARGE SCALE GENOMIC DNA]</scope>
    <source>
        <strain evidence="34">JP 163 A</strain>
    </source>
</reference>
<reference evidence="34" key="1">
    <citation type="submission" date="2012-01" db="EMBL/GenBank/DDBJ databases">
        <authorList>
            <person name="Walter R."/>
            <person name="Schartl M."/>
            <person name="Warren W."/>
        </authorList>
    </citation>
    <scope>NUCLEOTIDE SEQUENCE [LARGE SCALE GENOMIC DNA]</scope>
    <source>
        <strain evidence="34">JP 163 A</strain>
    </source>
</reference>
<dbReference type="Pfam" id="PF07714">
    <property type="entry name" value="PK_Tyr_Ser-Thr"/>
    <property type="match status" value="1"/>
</dbReference>
<dbReference type="AlphaFoldDB" id="A0A3B5PTH3"/>
<evidence type="ECO:0000256" key="23">
    <source>
        <dbReference type="ARBA" id="ARBA00051243"/>
    </source>
</evidence>
<evidence type="ECO:0000256" key="10">
    <source>
        <dbReference type="ARBA" id="ARBA00022737"/>
    </source>
</evidence>
<dbReference type="Pfam" id="PF16920">
    <property type="entry name" value="LRRCT_2"/>
    <property type="match status" value="1"/>
</dbReference>
<keyword evidence="22" id="KW-0393">Immunoglobulin domain</keyword>
<dbReference type="Pfam" id="PF00047">
    <property type="entry name" value="ig"/>
    <property type="match status" value="1"/>
</dbReference>
<evidence type="ECO:0000256" key="22">
    <source>
        <dbReference type="ARBA" id="ARBA00023319"/>
    </source>
</evidence>
<dbReference type="Pfam" id="PF13855">
    <property type="entry name" value="LRR_8"/>
    <property type="match status" value="1"/>
</dbReference>
<feature type="chain" id="PRO_5017366740" description="Tyrosine-protein kinase receptor" evidence="30">
    <location>
        <begin position="43"/>
        <end position="828"/>
    </location>
</feature>
<dbReference type="GO" id="GO:0030424">
    <property type="term" value="C:axon"/>
    <property type="evidence" value="ECO:0007669"/>
    <property type="project" value="TreeGrafter"/>
</dbReference>
<dbReference type="InterPro" id="IPR031635">
    <property type="entry name" value="NTRK_LRRCT"/>
</dbReference>
<protein>
    <recommendedName>
        <fullName evidence="28">Tyrosine-protein kinase receptor</fullName>
        <ecNumber evidence="28">2.7.10.1</ecNumber>
    </recommendedName>
</protein>
<dbReference type="GO" id="GO:0005886">
    <property type="term" value="C:plasma membrane"/>
    <property type="evidence" value="ECO:0007669"/>
    <property type="project" value="UniProtKB-SubCell"/>
</dbReference>
<feature type="site" description="Interaction with PLCG1" evidence="26">
    <location>
        <position position="823"/>
    </location>
</feature>
<dbReference type="InterPro" id="IPR001245">
    <property type="entry name" value="Ser-Thr/Tyr_kinase_cat_dom"/>
</dbReference>
<evidence type="ECO:0000256" key="8">
    <source>
        <dbReference type="ARBA" id="ARBA00022692"/>
    </source>
</evidence>
<dbReference type="FunFam" id="1.10.510.10:FF:000034">
    <property type="entry name" value="Tyrosine-protein kinase receptor"/>
    <property type="match status" value="1"/>
</dbReference>
<dbReference type="Ensembl" id="ENSXMAT00000037747.1">
    <property type="protein sequence ID" value="ENSXMAP00000021309.1"/>
    <property type="gene ID" value="ENSXMAG00000016085.2"/>
</dbReference>
<keyword evidence="11 25" id="KW-0547">Nucleotide-binding</keyword>
<dbReference type="FunFam" id="3.30.200.20:FF:000033">
    <property type="entry name" value="Tyrosine-protein kinase receptor"/>
    <property type="match status" value="1"/>
</dbReference>
<feature type="transmembrane region" description="Helical" evidence="29">
    <location>
        <begin position="433"/>
        <end position="456"/>
    </location>
</feature>
<feature type="active site" description="Proton acceptor" evidence="24">
    <location>
        <position position="682"/>
    </location>
</feature>
<evidence type="ECO:0000256" key="24">
    <source>
        <dbReference type="PIRSR" id="PIRSR620777-50"/>
    </source>
</evidence>
<dbReference type="GO" id="GO:0043121">
    <property type="term" value="F:neurotrophin binding"/>
    <property type="evidence" value="ECO:0007669"/>
    <property type="project" value="TreeGrafter"/>
</dbReference>
<dbReference type="GO" id="GO:0030154">
    <property type="term" value="P:cell differentiation"/>
    <property type="evidence" value="ECO:0007669"/>
    <property type="project" value="UniProtKB-KW"/>
</dbReference>
<dbReference type="GeneTree" id="ENSGT00940000155645"/>
<dbReference type="CDD" id="cd05094">
    <property type="entry name" value="PTKc_TrkC"/>
    <property type="match status" value="1"/>
</dbReference>
<keyword evidence="12" id="KW-0418">Kinase</keyword>
<keyword evidence="10" id="KW-0677">Repeat</keyword>
<dbReference type="OrthoDB" id="3256376at2759"/>
<dbReference type="PROSITE" id="PS50835">
    <property type="entry name" value="IG_LIKE"/>
    <property type="match status" value="1"/>
</dbReference>
<evidence type="ECO:0000256" key="9">
    <source>
        <dbReference type="ARBA" id="ARBA00022729"/>
    </source>
</evidence>
<dbReference type="InterPro" id="IPR013151">
    <property type="entry name" value="Immunoglobulin_dom"/>
</dbReference>
<dbReference type="SMART" id="SM00219">
    <property type="entry name" value="TyrKc"/>
    <property type="match status" value="1"/>
</dbReference>
<evidence type="ECO:0000256" key="14">
    <source>
        <dbReference type="ARBA" id="ARBA00022840"/>
    </source>
</evidence>
<dbReference type="SUPFAM" id="SSF56112">
    <property type="entry name" value="Protein kinase-like (PK-like)"/>
    <property type="match status" value="1"/>
</dbReference>
<keyword evidence="3" id="KW-0217">Developmental protein</keyword>
<keyword evidence="17 29" id="KW-0472">Membrane</keyword>
<evidence type="ECO:0000256" key="27">
    <source>
        <dbReference type="PROSITE-ProRule" id="PRU10141"/>
    </source>
</evidence>
<feature type="site" description="Interaction with SHC1" evidence="26">
    <location>
        <position position="519"/>
    </location>
</feature>
<dbReference type="STRING" id="8083.ENSXMAP00000021309"/>
<dbReference type="PROSITE" id="PS00109">
    <property type="entry name" value="PROTEIN_KINASE_TYR"/>
    <property type="match status" value="1"/>
</dbReference>
<keyword evidence="19" id="KW-1015">Disulfide bond</keyword>
<dbReference type="Pfam" id="PF07679">
    <property type="entry name" value="I-set"/>
    <property type="match status" value="1"/>
</dbReference>
<dbReference type="PROSITE" id="PS00239">
    <property type="entry name" value="RECEPTOR_TYR_KIN_II"/>
    <property type="match status" value="1"/>
</dbReference>
<dbReference type="InterPro" id="IPR002011">
    <property type="entry name" value="Tyr_kinase_rcpt_2_CS"/>
</dbReference>
<feature type="domain" description="Protein kinase" evidence="31">
    <location>
        <begin position="541"/>
        <end position="817"/>
    </location>
</feature>
<dbReference type="PRINTS" id="PR00109">
    <property type="entry name" value="TYRKINASE"/>
</dbReference>
<dbReference type="SMART" id="SM00409">
    <property type="entry name" value="IG"/>
    <property type="match status" value="2"/>
</dbReference>
<dbReference type="InterPro" id="IPR050122">
    <property type="entry name" value="RTK"/>
</dbReference>
<feature type="domain" description="Ig-like" evidence="32">
    <location>
        <begin position="223"/>
        <end position="315"/>
    </location>
</feature>
<dbReference type="InterPro" id="IPR007110">
    <property type="entry name" value="Ig-like_dom"/>
</dbReference>
<dbReference type="PANTHER" id="PTHR24416:SF66">
    <property type="entry name" value="NT-3 GROWTH FACTOR RECEPTOR"/>
    <property type="match status" value="1"/>
</dbReference>
<keyword evidence="7" id="KW-0808">Transferase</keyword>
<dbReference type="GO" id="GO:0005030">
    <property type="term" value="F:neurotrophin receptor activity"/>
    <property type="evidence" value="ECO:0007669"/>
    <property type="project" value="TreeGrafter"/>
</dbReference>
<keyword evidence="18" id="KW-0829">Tyrosine-protein kinase</keyword>
<dbReference type="InterPro" id="IPR001611">
    <property type="entry name" value="Leu-rich_rpt"/>
</dbReference>
<feature type="signal peptide" evidence="30">
    <location>
        <begin position="1"/>
        <end position="42"/>
    </location>
</feature>
<dbReference type="InterPro" id="IPR013783">
    <property type="entry name" value="Ig-like_fold"/>
</dbReference>
<keyword evidence="8 28" id="KW-0812">Transmembrane</keyword>
<sequence>MKDVSDPDTEVRRTSSFDQTVRICSRWKVFLLLVCLFHSSLSSLLDCPPTCTCSSTEIYCNKSDNSSISQLLSFHMAGAENMSESILDLFQNITSIYLENWIGLKVLKDVDMELYPGLQRLTITQSSLHTLHPRVFSKNLNLRFINLSMNPMLKTLSWHVFEHLQLTALHLEGVVFSCGCEIRWLQLWQQRGEAGLSSQQLTCSTGHTHILLLDMNVTNCDLPVVSVSHSNLTVVEGDEVTVICNGSALPIPEVDWAVNGLHSITTQQDKVYNNSIHSITIILANVKREDNNFWLNCTANNIVGSANASVHLIVHFPPSIEKLKEPERRHDTCIEFTVRGSPHPSLRWFHEDKEISHNEYIRQDMDIYNDDLEGCLLFKNPTHYNNGNYTLKATNYLGEVNRTVYGHFLEMPPPDYDYGTPTAETHKPLEDPFGVSMAVGLAVFACVILVVLFVLINKYGRRSKFIIKGPGAVMSGEENSASPLHHVNHGIISPCALDVGLDSVVIGMSRIPIIENPQYFRHGHNGTKPTTYVQHIKRRDIILKRELGEGAFGKVFLAECYNLSPTKDKMLVAVKTLKDPTLAARKDFQHEAELLTNLQHEHIVKFYGVCVDGDPLIMVFEYMKHGDLNKFLRAHGPDATILVDGQPLQTNGELGLSQMLHIASQIAGGMIYLASQHFVHRDLATRNCLVGNGLLVKIGDFGMSRDIYSTDYYRVGGHTMLPIRWMPPESIMYRKFTTESDVWSFGVILWEIFTYGKQPWFQLANNEVIECITQGRVLERPRVCPKEVYDIMLGCWQREPQQRLIIKDIQKKLLALMKSTPVYLDILG</sequence>
<dbReference type="GO" id="GO:0051897">
    <property type="term" value="P:positive regulation of phosphatidylinositol 3-kinase/protein kinase B signal transduction"/>
    <property type="evidence" value="ECO:0007669"/>
    <property type="project" value="TreeGrafter"/>
</dbReference>
<dbReference type="GeneID" id="102229432"/>
<evidence type="ECO:0000256" key="18">
    <source>
        <dbReference type="ARBA" id="ARBA00023137"/>
    </source>
</evidence>
<keyword evidence="13" id="KW-0221">Differentiation</keyword>
<organism evidence="33 34">
    <name type="scientific">Xiphophorus maculatus</name>
    <name type="common">Southern platyfish</name>
    <name type="synonym">Platypoecilus maculatus</name>
    <dbReference type="NCBI Taxonomy" id="8083"/>
    <lineage>
        <taxon>Eukaryota</taxon>
        <taxon>Metazoa</taxon>
        <taxon>Chordata</taxon>
        <taxon>Craniata</taxon>
        <taxon>Vertebrata</taxon>
        <taxon>Euteleostomi</taxon>
        <taxon>Actinopterygii</taxon>
        <taxon>Neopterygii</taxon>
        <taxon>Teleostei</taxon>
        <taxon>Neoteleostei</taxon>
        <taxon>Acanthomorphata</taxon>
        <taxon>Ovalentaria</taxon>
        <taxon>Atherinomorphae</taxon>
        <taxon>Cyprinodontiformes</taxon>
        <taxon>Poeciliidae</taxon>
        <taxon>Poeciliinae</taxon>
        <taxon>Xiphophorus</taxon>
    </lineage>
</organism>
<comment type="similarity">
    <text evidence="28">Belongs to the protein kinase superfamily. Tyr protein kinase family. Insulin receptor subfamily.</text>
</comment>
<dbReference type="Gene3D" id="1.10.510.10">
    <property type="entry name" value="Transferase(Phosphotransferase) domain 1"/>
    <property type="match status" value="1"/>
</dbReference>
<dbReference type="GO" id="GO:0010008">
    <property type="term" value="C:endosome membrane"/>
    <property type="evidence" value="ECO:0007669"/>
    <property type="project" value="UniProtKB-SubCell"/>
</dbReference>
<accession>A0A3B5PTH3</accession>
<dbReference type="Gene3D" id="3.30.200.20">
    <property type="entry name" value="Phosphorylase Kinase, domain 1"/>
    <property type="match status" value="1"/>
</dbReference>
<evidence type="ECO:0000259" key="32">
    <source>
        <dbReference type="PROSITE" id="PS50835"/>
    </source>
</evidence>
<keyword evidence="4" id="KW-1003">Cell membrane</keyword>
<evidence type="ECO:0000313" key="34">
    <source>
        <dbReference type="Proteomes" id="UP000002852"/>
    </source>
</evidence>
<evidence type="ECO:0000256" key="28">
    <source>
        <dbReference type="RuleBase" id="RU000312"/>
    </source>
</evidence>
<dbReference type="InterPro" id="IPR008266">
    <property type="entry name" value="Tyr_kinase_AS"/>
</dbReference>
<dbReference type="InterPro" id="IPR017441">
    <property type="entry name" value="Protein_kinase_ATP_BS"/>
</dbReference>